<feature type="binding site" evidence="7">
    <location>
        <begin position="54"/>
        <end position="56"/>
    </location>
    <ligand>
        <name>FMN</name>
        <dbReference type="ChEBI" id="CHEBI:58210"/>
    </ligand>
</feature>
<comment type="similarity">
    <text evidence="6 7">Belongs to the UbiX/PAD1 family.</text>
</comment>
<evidence type="ECO:0000256" key="8">
    <source>
        <dbReference type="SAM" id="Phobius"/>
    </source>
</evidence>
<keyword evidence="3 7" id="KW-0288">FMN</keyword>
<keyword evidence="1 7" id="KW-0637">Prenyltransferase</keyword>
<dbReference type="EC" id="2.5.1.129" evidence="7"/>
<keyword evidence="2 7" id="KW-0285">Flavoprotein</keyword>
<feature type="binding site" evidence="7">
    <location>
        <begin position="131"/>
        <end position="134"/>
    </location>
    <ligand>
        <name>FMN</name>
        <dbReference type="ChEBI" id="CHEBI:58210"/>
    </ligand>
</feature>
<keyword evidence="8" id="KW-0812">Transmembrane</keyword>
<comment type="catalytic activity">
    <reaction evidence="5 7">
        <text>dimethylallyl phosphate + FMNH2 = prenylated FMNH2 + phosphate</text>
        <dbReference type="Rhea" id="RHEA:37743"/>
        <dbReference type="ChEBI" id="CHEBI:43474"/>
        <dbReference type="ChEBI" id="CHEBI:57618"/>
        <dbReference type="ChEBI" id="CHEBI:87467"/>
        <dbReference type="ChEBI" id="CHEBI:88052"/>
        <dbReference type="EC" id="2.5.1.129"/>
    </reaction>
</comment>
<evidence type="ECO:0000256" key="5">
    <source>
        <dbReference type="ARBA" id="ARBA00050612"/>
    </source>
</evidence>
<dbReference type="EMBL" id="CP019894">
    <property type="protein sequence ID" value="ARB04082.1"/>
    <property type="molecule type" value="Genomic_DNA"/>
</dbReference>
<evidence type="ECO:0000313" key="11">
    <source>
        <dbReference type="Proteomes" id="UP000191249"/>
    </source>
</evidence>
<feature type="domain" description="Flavoprotein" evidence="9">
    <location>
        <begin position="47"/>
        <end position="208"/>
    </location>
</feature>
<dbReference type="GO" id="GO:0106141">
    <property type="term" value="F:flavin prenyltransferase activity"/>
    <property type="evidence" value="ECO:0007669"/>
    <property type="project" value="UniProtKB-EC"/>
</dbReference>
<evidence type="ECO:0000256" key="1">
    <source>
        <dbReference type="ARBA" id="ARBA00022602"/>
    </source>
</evidence>
<reference evidence="10 11" key="1">
    <citation type="submission" date="2017-03" db="EMBL/GenBank/DDBJ databases">
        <title>N. lactamica Y92-1009 whole genome sequence.</title>
        <authorList>
            <person name="Pandey A.K."/>
            <person name="Read R.C."/>
        </authorList>
    </citation>
    <scope>NUCLEOTIDE SEQUENCE [LARGE SCALE GENOMIC DNA]</scope>
    <source>
        <strain evidence="10 11">Y92-1009</strain>
    </source>
</reference>
<dbReference type="Gene3D" id="3.40.50.1950">
    <property type="entry name" value="Flavin prenyltransferase-like"/>
    <property type="match status" value="1"/>
</dbReference>
<evidence type="ECO:0000256" key="4">
    <source>
        <dbReference type="ARBA" id="ARBA00022679"/>
    </source>
</evidence>
<evidence type="ECO:0000313" key="10">
    <source>
        <dbReference type="EMBL" id="ARB04082.1"/>
    </source>
</evidence>
<evidence type="ECO:0000256" key="7">
    <source>
        <dbReference type="HAMAP-Rule" id="MF_01984"/>
    </source>
</evidence>
<dbReference type="GO" id="GO:0016831">
    <property type="term" value="F:carboxy-lyase activity"/>
    <property type="evidence" value="ECO:0007669"/>
    <property type="project" value="TreeGrafter"/>
</dbReference>
<feature type="binding site" evidence="7">
    <location>
        <position position="80"/>
    </location>
    <ligand>
        <name>FMN</name>
        <dbReference type="ChEBI" id="CHEBI:58210"/>
    </ligand>
</feature>
<dbReference type="InterPro" id="IPR036551">
    <property type="entry name" value="Flavin_trans-like"/>
</dbReference>
<accession>A0AAU8VDG3</accession>
<dbReference type="NCBIfam" id="NF004685">
    <property type="entry name" value="PRK06029.1"/>
    <property type="match status" value="1"/>
</dbReference>
<dbReference type="PANTHER" id="PTHR43374">
    <property type="entry name" value="FLAVIN PRENYLTRANSFERASE"/>
    <property type="match status" value="1"/>
</dbReference>
<proteinExistence type="inferred from homology"/>
<dbReference type="AlphaFoldDB" id="A0AAU8VDG3"/>
<dbReference type="InterPro" id="IPR003382">
    <property type="entry name" value="Flavoprotein"/>
</dbReference>
<feature type="binding site" evidence="7">
    <location>
        <position position="166"/>
    </location>
    <ligand>
        <name>FMN</name>
        <dbReference type="ChEBI" id="CHEBI:58210"/>
    </ligand>
</feature>
<organism evidence="10 11">
    <name type="scientific">Neisseria lactamica</name>
    <dbReference type="NCBI Taxonomy" id="486"/>
    <lineage>
        <taxon>Bacteria</taxon>
        <taxon>Pseudomonadati</taxon>
        <taxon>Pseudomonadota</taxon>
        <taxon>Betaproteobacteria</taxon>
        <taxon>Neisseriales</taxon>
        <taxon>Neisseriaceae</taxon>
        <taxon>Neisseria</taxon>
    </lineage>
</organism>
<keyword evidence="8" id="KW-0472">Membrane</keyword>
<comment type="function">
    <text evidence="7">Flavin prenyltransferase that catalyzes the synthesis of the prenylated FMN cofactor (prenyl-FMN) for 4-hydroxy-3-polyprenylbenzoic acid decarboxylase UbiD. The prenyltransferase is metal-independent and links a dimethylallyl moiety from dimethylallyl monophosphate (DMAP) to the flavin N5 and C6 atoms of FMN.</text>
</comment>
<keyword evidence="4 7" id="KW-0808">Transferase</keyword>
<dbReference type="SUPFAM" id="SSF52507">
    <property type="entry name" value="Homo-oligomeric flavin-containing Cys decarboxylases, HFCD"/>
    <property type="match status" value="1"/>
</dbReference>
<dbReference type="NCBIfam" id="TIGR00421">
    <property type="entry name" value="ubiX_pad"/>
    <property type="match status" value="1"/>
</dbReference>
<feature type="binding site" evidence="7">
    <location>
        <position position="196"/>
    </location>
    <ligand>
        <name>dimethylallyl phosphate</name>
        <dbReference type="ChEBI" id="CHEBI:88052"/>
    </ligand>
</feature>
<dbReference type="HAMAP" id="MF_01984">
    <property type="entry name" value="ubiX_pad"/>
    <property type="match status" value="1"/>
</dbReference>
<evidence type="ECO:0000256" key="3">
    <source>
        <dbReference type="ARBA" id="ARBA00022643"/>
    </source>
</evidence>
<dbReference type="Proteomes" id="UP000191249">
    <property type="component" value="Chromosome"/>
</dbReference>
<dbReference type="PANTHER" id="PTHR43374:SF1">
    <property type="entry name" value="FLAVIN PRENYLTRANSFERASE PAD1, MITOCHONDRIAL"/>
    <property type="match status" value="1"/>
</dbReference>
<dbReference type="Pfam" id="PF02441">
    <property type="entry name" value="Flavoprotein"/>
    <property type="match status" value="1"/>
</dbReference>
<dbReference type="FunFam" id="3.40.50.1950:FF:000001">
    <property type="entry name" value="Flavin prenyltransferase UbiX"/>
    <property type="match status" value="1"/>
</dbReference>
<sequence>MLNRVFYRILGVADNLYPRLSDFCFFTIIAGLPLQAVLWERRMMVRRLIIGISGASGFQYGVKALELLRAQDVETHLVVSKGAEMARASETDYARDEVYALADFVHPIGNIGACIASGTFKTDGMLVAPCSMRTLASVAHGFGDNLLTRAADVVLKERRRLVLMVRETPLNLAHLDNMKRVTEMGGVVFPPVPAMYRKPQTADDIVTHSVAHALSLFGIDTPDSAEWQGMAD</sequence>
<gene>
    <name evidence="7" type="primary">ubiX</name>
    <name evidence="10" type="ORF">B2G52_03555</name>
</gene>
<evidence type="ECO:0000259" key="9">
    <source>
        <dbReference type="Pfam" id="PF02441"/>
    </source>
</evidence>
<comment type="caution">
    <text evidence="7">Lacks conserved residue(s) required for the propagation of feature annotation.</text>
</comment>
<name>A0AAU8VDG3_NEILA</name>
<feature type="transmembrane region" description="Helical" evidence="8">
    <location>
        <begin position="20"/>
        <end position="39"/>
    </location>
</feature>
<evidence type="ECO:0000256" key="2">
    <source>
        <dbReference type="ARBA" id="ARBA00022630"/>
    </source>
</evidence>
<dbReference type="InterPro" id="IPR004507">
    <property type="entry name" value="UbiX-like"/>
</dbReference>
<evidence type="ECO:0000256" key="6">
    <source>
        <dbReference type="ARBA" id="ARBA00060793"/>
    </source>
</evidence>
<protein>
    <recommendedName>
        <fullName evidence="7">Flavin prenyltransferase UbiX</fullName>
        <ecNumber evidence="7">2.5.1.129</ecNumber>
    </recommendedName>
</protein>
<keyword evidence="8" id="KW-1133">Transmembrane helix</keyword>